<dbReference type="AlphaFoldDB" id="A0A178K1I4"/>
<evidence type="ECO:0000313" key="14">
    <source>
        <dbReference type="Proteomes" id="UP000078503"/>
    </source>
</evidence>
<evidence type="ECO:0000313" key="13">
    <source>
        <dbReference type="EMBL" id="OAN10966.1"/>
    </source>
</evidence>
<evidence type="ECO:0000256" key="8">
    <source>
        <dbReference type="ARBA" id="ARBA00023004"/>
    </source>
</evidence>
<dbReference type="PROSITE" id="PS51387">
    <property type="entry name" value="FAD_PCMH"/>
    <property type="match status" value="1"/>
</dbReference>
<evidence type="ECO:0000256" key="2">
    <source>
        <dbReference type="ARBA" id="ARBA00008000"/>
    </source>
</evidence>
<dbReference type="Gene3D" id="3.30.70.2190">
    <property type="match status" value="1"/>
</dbReference>
<dbReference type="Pfam" id="PF13183">
    <property type="entry name" value="Fer4_8"/>
    <property type="match status" value="1"/>
</dbReference>
<evidence type="ECO:0000256" key="5">
    <source>
        <dbReference type="ARBA" id="ARBA00022827"/>
    </source>
</evidence>
<dbReference type="EMBL" id="LVHF01000033">
    <property type="protein sequence ID" value="OAN10966.1"/>
    <property type="molecule type" value="Genomic_DNA"/>
</dbReference>
<name>A0A178K1I4_9GAMM</name>
<dbReference type="Gene3D" id="3.30.70.2740">
    <property type="match status" value="1"/>
</dbReference>
<dbReference type="Gene3D" id="1.10.45.10">
    <property type="entry name" value="Vanillyl-alcohol Oxidase, Chain A, domain 4"/>
    <property type="match status" value="1"/>
</dbReference>
<evidence type="ECO:0000256" key="10">
    <source>
        <dbReference type="ARBA" id="ARBA00038897"/>
    </source>
</evidence>
<dbReference type="InterPro" id="IPR017900">
    <property type="entry name" value="4Fe4S_Fe_S_CS"/>
</dbReference>
<evidence type="ECO:0000256" key="3">
    <source>
        <dbReference type="ARBA" id="ARBA00022630"/>
    </source>
</evidence>
<keyword evidence="4" id="KW-0479">Metal-binding</keyword>
<evidence type="ECO:0000256" key="6">
    <source>
        <dbReference type="ARBA" id="ARBA00022946"/>
    </source>
</evidence>
<comment type="caution">
    <text evidence="13">The sequence shown here is derived from an EMBL/GenBank/DDBJ whole genome shotgun (WGS) entry which is preliminary data.</text>
</comment>
<dbReference type="InterPro" id="IPR009051">
    <property type="entry name" value="Helical_ferredxn"/>
</dbReference>
<comment type="similarity">
    <text evidence="2">Belongs to the FAD-binding oxidoreductase/transferase type 4 family.</text>
</comment>
<dbReference type="GO" id="GO:0046872">
    <property type="term" value="F:metal ion binding"/>
    <property type="evidence" value="ECO:0007669"/>
    <property type="project" value="UniProtKB-KW"/>
</dbReference>
<dbReference type="InterPro" id="IPR016169">
    <property type="entry name" value="FAD-bd_PCMH_sub2"/>
</dbReference>
<dbReference type="PROSITE" id="PS00198">
    <property type="entry name" value="4FE4S_FER_1"/>
    <property type="match status" value="1"/>
</dbReference>
<dbReference type="PANTHER" id="PTHR11748:SF111">
    <property type="entry name" value="D-LACTATE DEHYDROGENASE, MITOCHONDRIAL-RELATED"/>
    <property type="match status" value="1"/>
</dbReference>
<evidence type="ECO:0000259" key="12">
    <source>
        <dbReference type="PROSITE" id="PS51387"/>
    </source>
</evidence>
<feature type="domain" description="FAD-binding PCMH-type" evidence="12">
    <location>
        <begin position="38"/>
        <end position="266"/>
    </location>
</feature>
<keyword evidence="9" id="KW-0411">Iron-sulfur</keyword>
<dbReference type="EC" id="1.1.2.4" evidence="10"/>
<dbReference type="InterPro" id="IPR004017">
    <property type="entry name" value="Cys_rich_dom"/>
</dbReference>
<dbReference type="Proteomes" id="UP000078503">
    <property type="component" value="Unassembled WGS sequence"/>
</dbReference>
<evidence type="ECO:0000256" key="9">
    <source>
        <dbReference type="ARBA" id="ARBA00023014"/>
    </source>
</evidence>
<dbReference type="Gene3D" id="3.30.465.10">
    <property type="match status" value="1"/>
</dbReference>
<reference evidence="13 14" key="1">
    <citation type="submission" date="2016-03" db="EMBL/GenBank/DDBJ databases">
        <title>Photobacterium proteolyticum sp. nov. a protease producing bacterium isolated from ocean sediments of Laizhou Bay.</title>
        <authorList>
            <person name="Li Y."/>
        </authorList>
    </citation>
    <scope>NUCLEOTIDE SEQUENCE [LARGE SCALE GENOMIC DNA]</scope>
    <source>
        <strain evidence="13 14">R-40508</strain>
    </source>
</reference>
<gene>
    <name evidence="13" type="ORF">A3K86_18455</name>
</gene>
<dbReference type="Gene3D" id="3.30.43.10">
    <property type="entry name" value="Uridine Diphospho-n-acetylenolpyruvylglucosamine Reductase, domain 2"/>
    <property type="match status" value="1"/>
</dbReference>
<dbReference type="InterPro" id="IPR017896">
    <property type="entry name" value="4Fe4S_Fe-S-bd"/>
</dbReference>
<keyword evidence="7" id="KW-0560">Oxidoreductase</keyword>
<keyword evidence="6" id="KW-0809">Transit peptide</keyword>
<comment type="cofactor">
    <cofactor evidence="1">
        <name>FAD</name>
        <dbReference type="ChEBI" id="CHEBI:57692"/>
    </cofactor>
</comment>
<keyword evidence="3" id="KW-0285">Flavoprotein</keyword>
<dbReference type="PROSITE" id="PS51379">
    <property type="entry name" value="4FE4S_FER_2"/>
    <property type="match status" value="1"/>
</dbReference>
<dbReference type="Gene3D" id="1.10.1060.10">
    <property type="entry name" value="Alpha-helical ferredoxin"/>
    <property type="match status" value="1"/>
</dbReference>
<proteinExistence type="inferred from homology"/>
<keyword evidence="14" id="KW-1185">Reference proteome</keyword>
<dbReference type="Pfam" id="PF02913">
    <property type="entry name" value="FAD-oxidase_C"/>
    <property type="match status" value="1"/>
</dbReference>
<dbReference type="FunFam" id="3.30.70.2740:FF:000006">
    <property type="entry name" value="NAD-independent D-lactate dehydrogenase"/>
    <property type="match status" value="1"/>
</dbReference>
<dbReference type="GO" id="GO:0008720">
    <property type="term" value="F:D-lactate dehydrogenase (NAD+) activity"/>
    <property type="evidence" value="ECO:0007669"/>
    <property type="project" value="TreeGrafter"/>
</dbReference>
<dbReference type="InterPro" id="IPR006094">
    <property type="entry name" value="Oxid_FAD_bind_N"/>
</dbReference>
<accession>A0A178K1I4</accession>
<dbReference type="InterPro" id="IPR004113">
    <property type="entry name" value="FAD-bd_oxidored_4_C"/>
</dbReference>
<keyword evidence="8" id="KW-0408">Iron</keyword>
<dbReference type="RefSeq" id="WP_068334814.1">
    <property type="nucleotide sequence ID" value="NZ_LVHF01000033.1"/>
</dbReference>
<evidence type="ECO:0000256" key="7">
    <source>
        <dbReference type="ARBA" id="ARBA00023002"/>
    </source>
</evidence>
<sequence>MQHPYTTLIDQLANTIDKKRIITDPTLTLAYGTDASFYRLVPKIILQLDSLDEVVTALKACYALTIPVTFRAAGTSLSGQALSDSVLITLTNNWRNYKISDDAQQITLQPGIIGAEANKLLAPHGRKIGPDPASINTCKIGGIAANNASGMCCGTAQNSYQTLAGMTVVLADGTVLNTLDEASRQAFQQSHAELLNDLAELADACKNTPELADKIRHKYRLKNTTGYSLNSLTDYCDPIDILQHLFIGSEGTLGFIADITYNTVIDHAHKASGLYVFKDIETTCRAVSELSKTTAAAVELMDSRALASVADEPGMPDFIAQLGQEGNTEAAALLIEIHAENDDDLKGQDAAISTLISLFEPMHQVAFSTDTTTCAQLWGIRKGLFPAVGAVRETGTTVIIEDVAFPIEQLAPAVRELQELFTRYHYHEAIIFGHALAGNLHFVFTQAFDSQEEIQRYSDFMDAVAQLVAVDYQGSLKAEHGTGRNMAPYVELEWGQEGFALMQRIKQIFDVTGILNPGVIINDDHQAHVKDLKAMPAADTLIDKCIECGFCEPVCPSRNLSLTPRQRNTVFREISRLRRTEEDPTRLAEMEKAFQYQGVDTCAATGLCADRCPVGINTGDLMRKLRQQHSPMAKSIARWTAEHFSTVTKATKLSLGAVNGVHSVIGTKGMKALSKTAHKLSGEKLPLWNEHMPRSAGSMKAPTIFTIGKEKVVYFPSCASRNMGTEKNAADPRPLAEVTISLLEKAGYEVVLPQKLDNLCCGMPYKSKGFADTANDKAQELEQSLWQISEQGKLPVLMDTSPCASLSKETMRQGITILEPFKFVADFVLPKLTITPQEEPVMLHITCTSRRNGLAGVMQKVTEACAKEVIIPEDILCCGFAGDKGFTTPELNASALAPLKPQVPENCNEGYSNSRTCEIGLSAHSGIEYRSILYLVDKVSHAANASAENANTATSNR</sequence>
<dbReference type="InterPro" id="IPR016166">
    <property type="entry name" value="FAD-bd_PCMH"/>
</dbReference>
<dbReference type="InterPro" id="IPR036318">
    <property type="entry name" value="FAD-bd_PCMH-like_sf"/>
</dbReference>
<keyword evidence="5" id="KW-0274">FAD</keyword>
<dbReference type="InterPro" id="IPR016171">
    <property type="entry name" value="Vanillyl_alc_oxidase_C-sub2"/>
</dbReference>
<dbReference type="SUPFAM" id="SSF46548">
    <property type="entry name" value="alpha-helical ferredoxin"/>
    <property type="match status" value="1"/>
</dbReference>
<dbReference type="PANTHER" id="PTHR11748">
    <property type="entry name" value="D-LACTATE DEHYDROGENASE"/>
    <property type="match status" value="1"/>
</dbReference>
<feature type="domain" description="4Fe-4S ferredoxin-type" evidence="11">
    <location>
        <begin position="534"/>
        <end position="565"/>
    </location>
</feature>
<dbReference type="FunFam" id="1.10.45.10:FF:000001">
    <property type="entry name" value="D-lactate dehydrogenase mitochondrial"/>
    <property type="match status" value="1"/>
</dbReference>
<evidence type="ECO:0000259" key="11">
    <source>
        <dbReference type="PROSITE" id="PS51379"/>
    </source>
</evidence>
<dbReference type="GO" id="GO:0051536">
    <property type="term" value="F:iron-sulfur cluster binding"/>
    <property type="evidence" value="ECO:0007669"/>
    <property type="project" value="UniProtKB-KW"/>
</dbReference>
<dbReference type="Pfam" id="PF01565">
    <property type="entry name" value="FAD_binding_4"/>
    <property type="match status" value="1"/>
</dbReference>
<dbReference type="GO" id="GO:1903457">
    <property type="term" value="P:lactate catabolic process"/>
    <property type="evidence" value="ECO:0007669"/>
    <property type="project" value="TreeGrafter"/>
</dbReference>
<dbReference type="STRING" id="858640.A3K86_18455"/>
<dbReference type="GO" id="GO:0004458">
    <property type="term" value="F:D-lactate dehydrogenase (cytochrome) activity"/>
    <property type="evidence" value="ECO:0007669"/>
    <property type="project" value="UniProtKB-EC"/>
</dbReference>
<evidence type="ECO:0000256" key="1">
    <source>
        <dbReference type="ARBA" id="ARBA00001974"/>
    </source>
</evidence>
<dbReference type="InterPro" id="IPR016164">
    <property type="entry name" value="FAD-linked_Oxase-like_C"/>
</dbReference>
<organism evidence="13 14">
    <name type="scientific">Photobacterium jeanii</name>
    <dbReference type="NCBI Taxonomy" id="858640"/>
    <lineage>
        <taxon>Bacteria</taxon>
        <taxon>Pseudomonadati</taxon>
        <taxon>Pseudomonadota</taxon>
        <taxon>Gammaproteobacteria</taxon>
        <taxon>Vibrionales</taxon>
        <taxon>Vibrionaceae</taxon>
        <taxon>Photobacterium</taxon>
    </lineage>
</organism>
<dbReference type="SUPFAM" id="SSF56176">
    <property type="entry name" value="FAD-binding/transporter-associated domain-like"/>
    <property type="match status" value="1"/>
</dbReference>
<dbReference type="SUPFAM" id="SSF55103">
    <property type="entry name" value="FAD-linked oxidases, C-terminal domain"/>
    <property type="match status" value="1"/>
</dbReference>
<dbReference type="FunFam" id="1.10.1060.10:FF:000019">
    <property type="entry name" value="Oxidoreductase/iron-sulfur cluster-binding protein"/>
    <property type="match status" value="1"/>
</dbReference>
<dbReference type="InterPro" id="IPR016167">
    <property type="entry name" value="FAD-bd_PCMH_sub1"/>
</dbReference>
<dbReference type="Pfam" id="PF02754">
    <property type="entry name" value="CCG"/>
    <property type="match status" value="2"/>
</dbReference>
<protein>
    <recommendedName>
        <fullName evidence="10">D-lactate dehydrogenase (cytochrome)</fullName>
        <ecNumber evidence="10">1.1.2.4</ecNumber>
    </recommendedName>
</protein>
<dbReference type="OrthoDB" id="9811557at2"/>
<evidence type="ECO:0000256" key="4">
    <source>
        <dbReference type="ARBA" id="ARBA00022723"/>
    </source>
</evidence>
<dbReference type="GO" id="GO:0071949">
    <property type="term" value="F:FAD binding"/>
    <property type="evidence" value="ECO:0007669"/>
    <property type="project" value="InterPro"/>
</dbReference>